<gene>
    <name evidence="2" type="ORF">T07_9199</name>
</gene>
<evidence type="ECO:0008006" key="4">
    <source>
        <dbReference type="Google" id="ProtNLM"/>
    </source>
</evidence>
<feature type="transmembrane region" description="Helical" evidence="1">
    <location>
        <begin position="36"/>
        <end position="59"/>
    </location>
</feature>
<organism evidence="2 3">
    <name type="scientific">Trichinella nelsoni</name>
    <dbReference type="NCBI Taxonomy" id="6336"/>
    <lineage>
        <taxon>Eukaryota</taxon>
        <taxon>Metazoa</taxon>
        <taxon>Ecdysozoa</taxon>
        <taxon>Nematoda</taxon>
        <taxon>Enoplea</taxon>
        <taxon>Dorylaimia</taxon>
        <taxon>Trichinellida</taxon>
        <taxon>Trichinellidae</taxon>
        <taxon>Trichinella</taxon>
    </lineage>
</organism>
<evidence type="ECO:0000313" key="3">
    <source>
        <dbReference type="Proteomes" id="UP000054630"/>
    </source>
</evidence>
<keyword evidence="1" id="KW-1133">Transmembrane helix</keyword>
<keyword evidence="3" id="KW-1185">Reference proteome</keyword>
<dbReference type="Proteomes" id="UP000054630">
    <property type="component" value="Unassembled WGS sequence"/>
</dbReference>
<sequence length="62" mass="7100">MITAYAKALLNFHVELAKTNWFFSRKKIMPTKSTTFVVLLVLVISSFVILTIEVLKLCLLKI</sequence>
<protein>
    <recommendedName>
        <fullName evidence="4">DUF2970 domain-containing protein</fullName>
    </recommendedName>
</protein>
<proteinExistence type="predicted"/>
<reference evidence="2 3" key="1">
    <citation type="submission" date="2015-01" db="EMBL/GenBank/DDBJ databases">
        <title>Evolution of Trichinella species and genotypes.</title>
        <authorList>
            <person name="Korhonen P.K."/>
            <person name="Edoardo P."/>
            <person name="Giuseppe L.R."/>
            <person name="Gasser R.B."/>
        </authorList>
    </citation>
    <scope>NUCLEOTIDE SEQUENCE [LARGE SCALE GENOMIC DNA]</scope>
    <source>
        <strain evidence="2">ISS37</strain>
    </source>
</reference>
<accession>A0A0V0RVA6</accession>
<comment type="caution">
    <text evidence="2">The sequence shown here is derived from an EMBL/GenBank/DDBJ whole genome shotgun (WGS) entry which is preliminary data.</text>
</comment>
<keyword evidence="1" id="KW-0472">Membrane</keyword>
<evidence type="ECO:0000256" key="1">
    <source>
        <dbReference type="SAM" id="Phobius"/>
    </source>
</evidence>
<evidence type="ECO:0000313" key="2">
    <source>
        <dbReference type="EMBL" id="KRX18396.1"/>
    </source>
</evidence>
<dbReference type="EMBL" id="JYDL01000073">
    <property type="protein sequence ID" value="KRX18396.1"/>
    <property type="molecule type" value="Genomic_DNA"/>
</dbReference>
<dbReference type="AlphaFoldDB" id="A0A0V0RVA6"/>
<keyword evidence="1" id="KW-0812">Transmembrane</keyword>
<name>A0A0V0RVA6_9BILA</name>